<dbReference type="KEGG" id="sfol:H3H32_10630"/>
<dbReference type="EMBL" id="CP059732">
    <property type="protein sequence ID" value="QMW05297.1"/>
    <property type="molecule type" value="Genomic_DNA"/>
</dbReference>
<evidence type="ECO:0000313" key="2">
    <source>
        <dbReference type="EMBL" id="QMW05297.1"/>
    </source>
</evidence>
<dbReference type="Proteomes" id="UP000515369">
    <property type="component" value="Chromosome"/>
</dbReference>
<name>A0A7G5H2F5_9BACT</name>
<keyword evidence="3" id="KW-1185">Reference proteome</keyword>
<sequence length="113" mass="12766">MSKGYHSDGSPLTPPTKQKTKAKKKGPYNFSQDIVTILESDSIKNATAHIEHCLRQYETYTNGGKSAHAAYLYSRIQALQAKDQYATLEPEESQELDWLNKTYADLENTPMKP</sequence>
<evidence type="ECO:0000313" key="3">
    <source>
        <dbReference type="Proteomes" id="UP000515369"/>
    </source>
</evidence>
<evidence type="ECO:0000256" key="1">
    <source>
        <dbReference type="SAM" id="MobiDB-lite"/>
    </source>
</evidence>
<feature type="region of interest" description="Disordered" evidence="1">
    <location>
        <begin position="1"/>
        <end position="25"/>
    </location>
</feature>
<dbReference type="RefSeq" id="WP_182462643.1">
    <property type="nucleotide sequence ID" value="NZ_CP059732.1"/>
</dbReference>
<proteinExistence type="predicted"/>
<dbReference type="AlphaFoldDB" id="A0A7G5H2F5"/>
<accession>A0A7G5H2F5</accession>
<reference evidence="2 3" key="1">
    <citation type="submission" date="2020-07" db="EMBL/GenBank/DDBJ databases">
        <title>Spirosoma foliorum sp. nov., isolated from the leaves on the Nejang mountain Korea, Republic of.</title>
        <authorList>
            <person name="Ho H."/>
            <person name="Lee Y.-J."/>
            <person name="Nurcahyanto D.-A."/>
            <person name="Kim S.-G."/>
        </authorList>
    </citation>
    <scope>NUCLEOTIDE SEQUENCE [LARGE SCALE GENOMIC DNA]</scope>
    <source>
        <strain evidence="2 3">PL0136</strain>
    </source>
</reference>
<protein>
    <submittedName>
        <fullName evidence="2">Uncharacterized protein</fullName>
    </submittedName>
</protein>
<organism evidence="2 3">
    <name type="scientific">Spirosoma foliorum</name>
    <dbReference type="NCBI Taxonomy" id="2710596"/>
    <lineage>
        <taxon>Bacteria</taxon>
        <taxon>Pseudomonadati</taxon>
        <taxon>Bacteroidota</taxon>
        <taxon>Cytophagia</taxon>
        <taxon>Cytophagales</taxon>
        <taxon>Cytophagaceae</taxon>
        <taxon>Spirosoma</taxon>
    </lineage>
</organism>
<gene>
    <name evidence="2" type="ORF">H3H32_10630</name>
</gene>